<reference evidence="3 5" key="2">
    <citation type="submission" date="2023-07" db="EMBL/GenBank/DDBJ databases">
        <title>Sequencing the genomes of 1000 actinobacteria strains.</title>
        <authorList>
            <person name="Klenk H.-P."/>
        </authorList>
    </citation>
    <scope>NUCLEOTIDE SEQUENCE [LARGE SCALE GENOMIC DNA]</scope>
    <source>
        <strain evidence="3 5">DSM 44724</strain>
    </source>
</reference>
<evidence type="ECO:0000313" key="2">
    <source>
        <dbReference type="EMBL" id="MDA1384534.1"/>
    </source>
</evidence>
<evidence type="ECO:0000313" key="4">
    <source>
        <dbReference type="Proteomes" id="UP001145799"/>
    </source>
</evidence>
<gene>
    <name evidence="3" type="ORF">J2S69_001892</name>
    <name evidence="2" type="ORF">O2L01_06035</name>
</gene>
<keyword evidence="5" id="KW-1185">Reference proteome</keyword>
<reference evidence="2" key="1">
    <citation type="submission" date="2022-12" db="EMBL/GenBank/DDBJ databases">
        <title>Gycomyces niveus sp.nov., a novel actinomycete isolated from soil in Shouguang.</title>
        <authorList>
            <person name="Yang X."/>
        </authorList>
    </citation>
    <scope>NUCLEOTIDE SEQUENCE</scope>
    <source>
        <strain evidence="2">DSM 44724</strain>
    </source>
</reference>
<dbReference type="EMBL" id="JAPZVQ010000002">
    <property type="protein sequence ID" value="MDA1384534.1"/>
    <property type="molecule type" value="Genomic_DNA"/>
</dbReference>
<dbReference type="AlphaFoldDB" id="A0A9X3PFE7"/>
<evidence type="ECO:0000313" key="3">
    <source>
        <dbReference type="EMBL" id="MDR7338173.1"/>
    </source>
</evidence>
<sequence>MADDSDITNDEKPGDSTGEKIGGAIPGVKQFLNSKKVIEDAIESDEVTFANAATTVTADIASLGLEAFAAYTNPLGMLVNVGLDFVLNLFEPANKLITWLSGDPNQMSDLQERWRQFKNTLIALREEVDKAWESSLATSQSPTTDAAKDKVSGMAAAIAGVASEIAQIESLIGGAQVLSKAIFEVVKALLSALVEQVIIYGLASLALAWTTGGGSIATFLVWATRSTAAETATMFMKVHMANQLGSQLGSIGMDVLNSTFRQSSSEMLQWAGGLISNWAGGVQGTGVPGLGGPNPASSNPSGGMAAYIDVDPEEFNVGAGELRRLQGNAESLSTAVNGDTETDFWTWGLACRAWLDDYNQQRVEIAGDVALISPALEGNAQRFEETAAAYEDADVQASEDIKVAGGK</sequence>
<comment type="caution">
    <text evidence="2">The sequence shown here is derived from an EMBL/GenBank/DDBJ whole genome shotgun (WGS) entry which is preliminary data.</text>
</comment>
<protein>
    <recommendedName>
        <fullName evidence="6">WXG100 family type VII secretion target</fullName>
    </recommendedName>
</protein>
<proteinExistence type="predicted"/>
<dbReference type="EMBL" id="JAVDYD010000001">
    <property type="protein sequence ID" value="MDR7338173.1"/>
    <property type="molecule type" value="Genomic_DNA"/>
</dbReference>
<dbReference type="Proteomes" id="UP001145799">
    <property type="component" value="Unassembled WGS sequence"/>
</dbReference>
<name>A0A9X3PFE7_9ACTN</name>
<evidence type="ECO:0008006" key="6">
    <source>
        <dbReference type="Google" id="ProtNLM"/>
    </source>
</evidence>
<evidence type="ECO:0000256" key="1">
    <source>
        <dbReference type="SAM" id="MobiDB-lite"/>
    </source>
</evidence>
<accession>A0A9X3PFE7</accession>
<dbReference type="Proteomes" id="UP001183604">
    <property type="component" value="Unassembled WGS sequence"/>
</dbReference>
<evidence type="ECO:0000313" key="5">
    <source>
        <dbReference type="Proteomes" id="UP001183604"/>
    </source>
</evidence>
<organism evidence="2 4">
    <name type="scientific">Glycomyces lechevalierae</name>
    <dbReference type="NCBI Taxonomy" id="256034"/>
    <lineage>
        <taxon>Bacteria</taxon>
        <taxon>Bacillati</taxon>
        <taxon>Actinomycetota</taxon>
        <taxon>Actinomycetes</taxon>
        <taxon>Glycomycetales</taxon>
        <taxon>Glycomycetaceae</taxon>
        <taxon>Glycomyces</taxon>
    </lineage>
</organism>
<dbReference type="RefSeq" id="WP_270120996.1">
    <property type="nucleotide sequence ID" value="NZ_BAAAOM010000007.1"/>
</dbReference>
<feature type="region of interest" description="Disordered" evidence="1">
    <location>
        <begin position="1"/>
        <end position="22"/>
    </location>
</feature>
<feature type="compositionally biased region" description="Basic and acidic residues" evidence="1">
    <location>
        <begin position="9"/>
        <end position="18"/>
    </location>
</feature>